<proteinExistence type="predicted"/>
<dbReference type="Proteomes" id="UP000002715">
    <property type="component" value="Chromosome"/>
</dbReference>
<dbReference type="EMBL" id="CP000111">
    <property type="protein sequence ID" value="ABB50281.1"/>
    <property type="molecule type" value="Genomic_DNA"/>
</dbReference>
<dbReference type="Pfam" id="PF12594">
    <property type="entry name" value="DUF3764"/>
    <property type="match status" value="1"/>
</dbReference>
<evidence type="ECO:0008006" key="3">
    <source>
        <dbReference type="Google" id="ProtNLM"/>
    </source>
</evidence>
<reference evidence="2" key="1">
    <citation type="submission" date="2005-07" db="EMBL/GenBank/DDBJ databases">
        <title>Complete sequence of Prochlorococcus marinus str. MIT 9312.</title>
        <authorList>
            <consortium name="US DOE Joint Genome Institute"/>
            <person name="Copeland A."/>
            <person name="Lucas S."/>
            <person name="Lapidus A."/>
            <person name="Barry K."/>
            <person name="Detter J.C."/>
            <person name="Glavina T."/>
            <person name="Hammon N."/>
            <person name="Israni S."/>
            <person name="Pitluck S."/>
            <person name="Thiel J."/>
            <person name="Schmutz J."/>
            <person name="Larimer F."/>
            <person name="Land M."/>
            <person name="Kyrpides N."/>
            <person name="Lykidis A."/>
            <person name="Richardson P."/>
        </authorList>
    </citation>
    <scope>NUCLEOTIDE SEQUENCE [LARGE SCALE GENOMIC DNA]</scope>
    <source>
        <strain evidence="2">MIT 9312</strain>
    </source>
</reference>
<dbReference type="eggNOG" id="ENOG5033ZFR">
    <property type="taxonomic scope" value="Bacteria"/>
</dbReference>
<dbReference type="STRING" id="74546.PMT9312_1222"/>
<protein>
    <recommendedName>
        <fullName evidence="3">YCII-related domain-containing protein</fullName>
    </recommendedName>
</protein>
<evidence type="ECO:0000313" key="2">
    <source>
        <dbReference type="Proteomes" id="UP000002715"/>
    </source>
</evidence>
<name>Q31A14_PROM9</name>
<accession>Q31A14</accession>
<gene>
    <name evidence="1" type="ordered locus">PMT9312_1222</name>
</gene>
<organism evidence="1 2">
    <name type="scientific">Prochlorococcus marinus (strain MIT 9312)</name>
    <dbReference type="NCBI Taxonomy" id="74546"/>
    <lineage>
        <taxon>Bacteria</taxon>
        <taxon>Bacillati</taxon>
        <taxon>Cyanobacteriota</taxon>
        <taxon>Cyanophyceae</taxon>
        <taxon>Synechococcales</taxon>
        <taxon>Prochlorococcaceae</taxon>
        <taxon>Prochlorococcus</taxon>
    </lineage>
</organism>
<dbReference type="HOGENOM" id="CLU_164832_1_0_3"/>
<dbReference type="InterPro" id="IPR022240">
    <property type="entry name" value="DUF3764"/>
</dbReference>
<dbReference type="KEGG" id="pmi:PMT9312_1222"/>
<dbReference type="AlphaFoldDB" id="Q31A14"/>
<sequence>MIFFIEKDLELKNSFFILMTIETTILDFQLSNTFDEYESHMNAKEQQSMFKEMGVKTFYIGKSLDDPQRAIVIFQGPENVLFDIFMNPETKPIVEASGHIYEGTKITRWIS</sequence>
<evidence type="ECO:0000313" key="1">
    <source>
        <dbReference type="EMBL" id="ABB50281.1"/>
    </source>
</evidence>